<keyword evidence="2 6" id="KW-0547">Nucleotide-binding</keyword>
<dbReference type="GO" id="GO:0005524">
    <property type="term" value="F:ATP binding"/>
    <property type="evidence" value="ECO:0007669"/>
    <property type="project" value="UniProtKB-KW"/>
</dbReference>
<feature type="region of interest" description="Disordered" evidence="7">
    <location>
        <begin position="143"/>
        <end position="185"/>
    </location>
</feature>
<dbReference type="Pfam" id="PF10431">
    <property type="entry name" value="ClpB_D2-small"/>
    <property type="match status" value="1"/>
</dbReference>
<dbReference type="InterPro" id="IPR018368">
    <property type="entry name" value="ClpA/B_CS1"/>
</dbReference>
<dbReference type="KEGG" id="cprv:CYPRO_2739"/>
<evidence type="ECO:0000256" key="1">
    <source>
        <dbReference type="ARBA" id="ARBA00022737"/>
    </source>
</evidence>
<gene>
    <name evidence="9" type="ORF">CYPRO_2739</name>
</gene>
<dbReference type="EMBL" id="CP027806">
    <property type="protein sequence ID" value="AXJ01978.1"/>
    <property type="molecule type" value="Genomic_DNA"/>
</dbReference>
<dbReference type="InterPro" id="IPR013461">
    <property type="entry name" value="ClpA"/>
</dbReference>
<dbReference type="OrthoDB" id="9803641at2"/>
<keyword evidence="10" id="KW-1185">Reference proteome</keyword>
<dbReference type="CDD" id="cd00009">
    <property type="entry name" value="AAA"/>
    <property type="match status" value="1"/>
</dbReference>
<dbReference type="InterPro" id="IPR003959">
    <property type="entry name" value="ATPase_AAA_core"/>
</dbReference>
<evidence type="ECO:0000313" key="9">
    <source>
        <dbReference type="EMBL" id="AXJ01978.1"/>
    </source>
</evidence>
<reference evidence="9 10" key="1">
    <citation type="submission" date="2018-03" db="EMBL/GenBank/DDBJ databases">
        <title>Phenotypic and genomic properties of Cyclonatronum proteinivorum gen. nov., sp. nov., a haloalkaliphilic bacteroidete from soda lakes possessing Na+-translocating rhodopsin.</title>
        <authorList>
            <person name="Toshchakov S.V."/>
            <person name="Korzhenkov A."/>
            <person name="Samarov N.I."/>
            <person name="Kublanov I.V."/>
            <person name="Muntyan M.S."/>
            <person name="Sorokin D.Y."/>
        </authorList>
    </citation>
    <scope>NUCLEOTIDE SEQUENCE [LARGE SCALE GENOMIC DNA]</scope>
    <source>
        <strain evidence="9 10">Omega</strain>
    </source>
</reference>
<evidence type="ECO:0000256" key="5">
    <source>
        <dbReference type="PROSITE-ProRule" id="PRU01251"/>
    </source>
</evidence>
<dbReference type="Proteomes" id="UP000254808">
    <property type="component" value="Chromosome"/>
</dbReference>
<dbReference type="PROSITE" id="PS51903">
    <property type="entry name" value="CLP_R"/>
    <property type="match status" value="1"/>
</dbReference>
<dbReference type="InterPro" id="IPR019489">
    <property type="entry name" value="Clp_ATPase_C"/>
</dbReference>
<dbReference type="InterPro" id="IPR041546">
    <property type="entry name" value="ClpA/ClpB_AAA_lid"/>
</dbReference>
<dbReference type="InterPro" id="IPR003593">
    <property type="entry name" value="AAA+_ATPase"/>
</dbReference>
<dbReference type="GO" id="GO:0043335">
    <property type="term" value="P:protein unfolding"/>
    <property type="evidence" value="ECO:0007669"/>
    <property type="project" value="InterPro"/>
</dbReference>
<evidence type="ECO:0000256" key="6">
    <source>
        <dbReference type="RuleBase" id="RU004432"/>
    </source>
</evidence>
<dbReference type="Pfam" id="PF02861">
    <property type="entry name" value="Clp_N"/>
    <property type="match status" value="1"/>
</dbReference>
<comment type="similarity">
    <text evidence="6">Belongs to the ClpA/ClpB family.</text>
</comment>
<keyword evidence="3 6" id="KW-0067">ATP-binding</keyword>
<evidence type="ECO:0000256" key="4">
    <source>
        <dbReference type="ARBA" id="ARBA00023186"/>
    </source>
</evidence>
<dbReference type="InterPro" id="IPR050130">
    <property type="entry name" value="ClpA_ClpB"/>
</dbReference>
<dbReference type="InterPro" id="IPR036628">
    <property type="entry name" value="Clp_N_dom_sf"/>
</dbReference>
<dbReference type="Gene3D" id="1.10.1780.10">
    <property type="entry name" value="Clp, N-terminal domain"/>
    <property type="match status" value="1"/>
</dbReference>
<dbReference type="InterPro" id="IPR027417">
    <property type="entry name" value="P-loop_NTPase"/>
</dbReference>
<dbReference type="FunFam" id="3.40.50.300:FF:000025">
    <property type="entry name" value="ATP-dependent Clp protease subunit"/>
    <property type="match status" value="1"/>
</dbReference>
<evidence type="ECO:0000256" key="2">
    <source>
        <dbReference type="ARBA" id="ARBA00022741"/>
    </source>
</evidence>
<dbReference type="Pfam" id="PF00004">
    <property type="entry name" value="AAA"/>
    <property type="match status" value="1"/>
</dbReference>
<evidence type="ECO:0000256" key="3">
    <source>
        <dbReference type="ARBA" id="ARBA00022840"/>
    </source>
</evidence>
<dbReference type="GO" id="GO:0006508">
    <property type="term" value="P:proteolysis"/>
    <property type="evidence" value="ECO:0007669"/>
    <property type="project" value="UniProtKB-KW"/>
</dbReference>
<dbReference type="AlphaFoldDB" id="A0A345UNC6"/>
<dbReference type="PANTHER" id="PTHR11638">
    <property type="entry name" value="ATP-DEPENDENT CLP PROTEASE"/>
    <property type="match status" value="1"/>
</dbReference>
<dbReference type="GO" id="GO:0034605">
    <property type="term" value="P:cellular response to heat"/>
    <property type="evidence" value="ECO:0007669"/>
    <property type="project" value="TreeGrafter"/>
</dbReference>
<dbReference type="GO" id="GO:0004252">
    <property type="term" value="F:serine-type endopeptidase activity"/>
    <property type="evidence" value="ECO:0007669"/>
    <property type="project" value="UniProtKB-EC"/>
</dbReference>
<dbReference type="SUPFAM" id="SSF52540">
    <property type="entry name" value="P-loop containing nucleoside triphosphate hydrolases"/>
    <property type="match status" value="2"/>
</dbReference>
<name>A0A345UNC6_9BACT</name>
<dbReference type="EC" id="3.4.21.92" evidence="9"/>
<dbReference type="InterPro" id="IPR028299">
    <property type="entry name" value="ClpA/B_CS2"/>
</dbReference>
<dbReference type="Pfam" id="PF07724">
    <property type="entry name" value="AAA_2"/>
    <property type="match status" value="1"/>
</dbReference>
<keyword evidence="4 6" id="KW-0143">Chaperone</keyword>
<dbReference type="GO" id="GO:0005737">
    <property type="term" value="C:cytoplasm"/>
    <property type="evidence" value="ECO:0007669"/>
    <property type="project" value="TreeGrafter"/>
</dbReference>
<dbReference type="RefSeq" id="WP_114985116.1">
    <property type="nucleotide sequence ID" value="NZ_CP027806.1"/>
</dbReference>
<feature type="domain" description="Clp R" evidence="8">
    <location>
        <begin position="1"/>
        <end position="142"/>
    </location>
</feature>
<evidence type="ECO:0000259" key="8">
    <source>
        <dbReference type="PROSITE" id="PS51903"/>
    </source>
</evidence>
<dbReference type="PROSITE" id="PS00870">
    <property type="entry name" value="CLPAB_1"/>
    <property type="match status" value="1"/>
</dbReference>
<dbReference type="GO" id="GO:0016887">
    <property type="term" value="F:ATP hydrolysis activity"/>
    <property type="evidence" value="ECO:0007669"/>
    <property type="project" value="InterPro"/>
</dbReference>
<dbReference type="SMART" id="SM00382">
    <property type="entry name" value="AAA"/>
    <property type="match status" value="2"/>
</dbReference>
<dbReference type="SMART" id="SM01086">
    <property type="entry name" value="ClpB_D2-small"/>
    <property type="match status" value="1"/>
</dbReference>
<dbReference type="NCBIfam" id="TIGR02639">
    <property type="entry name" value="ClpA"/>
    <property type="match status" value="1"/>
</dbReference>
<dbReference type="Gene3D" id="3.40.50.300">
    <property type="entry name" value="P-loop containing nucleotide triphosphate hydrolases"/>
    <property type="match status" value="2"/>
</dbReference>
<keyword evidence="9" id="KW-0645">Protease</keyword>
<dbReference type="Gene3D" id="1.10.8.60">
    <property type="match status" value="2"/>
</dbReference>
<dbReference type="PANTHER" id="PTHR11638:SF111">
    <property type="entry name" value="ATP-DEPENDENT CLP PROTEASE ATP-BINDING SUBUNIT CLPA"/>
    <property type="match status" value="1"/>
</dbReference>
<dbReference type="Pfam" id="PF17871">
    <property type="entry name" value="AAA_lid_9"/>
    <property type="match status" value="1"/>
</dbReference>
<dbReference type="InterPro" id="IPR004176">
    <property type="entry name" value="Clp_R_N"/>
</dbReference>
<sequence>MINKKLDSALKNTYTIAKAQRHVYVCLEHLLHAMLQEDEGRRILHNCGADTERLTRDIKSFYKDLEVSEETDYDPVHTVSFKRALHKALVHARSADKSEVTIGDMLICIFDEDESHACFFLRRQGVNRIDVLNYISHGITKPGIEPEFDGSGEDETADTASGSPYADESEEAGEDSRTKSGSRKKPGFLEQFTENWTALAKAGKFDKVIGRDLEIQRSIEILCRRMKNNPIYVGDPGVGKTAITRGLAQRIVDGEVPERLQDFTIYALDLGNLIAGTRYRGDFEARLKGVLNALKKQERVILFIDEIHTIVGAGAAGGSTMDAANLLKPLLADGSLKCIGATTYEEFKNVFEKDRALSRRFQKIDIAEPDEQVAISILEGLKEPFEKHHSIKYQPSAIEAMVRLSARYLNERRLPDKAVDVLDETGAQVSLNHPERKTVTTKDVELLISKIARIPVQSISSEEKESLKDLETKLGNKVFGQDQAIHALVTAIKRHRAGLGHATKPIGSFLFSGPTGVGKTELCKVLSAELGIELIRFDMSEYMEKHTVSRLIGAPAGYVGFEQGGLLTEAVRKNPNAVLLLDEIEKAHADLFSILLQIMDYATLTDNTGRKTDFRSVILVMTSNLGSREMSSTAIGFAGAGFGSKGNPLKAIEQHFTPEFRNRLDGTVIFDRLDERVILKIADRQLSELSAMLSEKKVVLTADDSARQWLAQHGYQPAYGARPMGRLIQEKIKDRLVDEILFGRLQNGGEVRLYSETDELKFSFDA</sequence>
<dbReference type="InterPro" id="IPR001270">
    <property type="entry name" value="ClpA/B"/>
</dbReference>
<keyword evidence="9" id="KW-0378">Hydrolase</keyword>
<keyword evidence="1 5" id="KW-0677">Repeat</keyword>
<organism evidence="9 10">
    <name type="scientific">Cyclonatronum proteinivorum</name>
    <dbReference type="NCBI Taxonomy" id="1457365"/>
    <lineage>
        <taxon>Bacteria</taxon>
        <taxon>Pseudomonadati</taxon>
        <taxon>Balneolota</taxon>
        <taxon>Balneolia</taxon>
        <taxon>Balneolales</taxon>
        <taxon>Cyclonatronaceae</taxon>
        <taxon>Cyclonatronum</taxon>
    </lineage>
</organism>
<evidence type="ECO:0000256" key="7">
    <source>
        <dbReference type="SAM" id="MobiDB-lite"/>
    </source>
</evidence>
<evidence type="ECO:0000313" key="10">
    <source>
        <dbReference type="Proteomes" id="UP000254808"/>
    </source>
</evidence>
<dbReference type="PRINTS" id="PR00300">
    <property type="entry name" value="CLPPROTEASEA"/>
</dbReference>
<protein>
    <submittedName>
        <fullName evidence="9">ATP-dependent Clp protease ATP-binding subunit ClpA</fullName>
        <ecNumber evidence="9">3.4.21.92</ecNumber>
    </submittedName>
</protein>
<proteinExistence type="inferred from homology"/>
<dbReference type="CDD" id="cd19499">
    <property type="entry name" value="RecA-like_ClpB_Hsp104-like"/>
    <property type="match status" value="1"/>
</dbReference>
<dbReference type="PROSITE" id="PS00871">
    <property type="entry name" value="CLPAB_2"/>
    <property type="match status" value="1"/>
</dbReference>
<accession>A0A345UNC6</accession>
<feature type="compositionally biased region" description="Acidic residues" evidence="7">
    <location>
        <begin position="146"/>
        <end position="157"/>
    </location>
</feature>
<dbReference type="SUPFAM" id="SSF81923">
    <property type="entry name" value="Double Clp-N motif"/>
    <property type="match status" value="1"/>
</dbReference>